<evidence type="ECO:0000256" key="5">
    <source>
        <dbReference type="ARBA" id="ARBA00023143"/>
    </source>
</evidence>
<dbReference type="RefSeq" id="WP_145769279.1">
    <property type="nucleotide sequence ID" value="NZ_LR778301.1"/>
</dbReference>
<keyword evidence="8" id="KW-0282">Flagellum</keyword>
<dbReference type="PANTHER" id="PTHR38766:SF1">
    <property type="entry name" value="FLAGELLAR PROTEIN FLIO"/>
    <property type="match status" value="1"/>
</dbReference>
<comment type="subcellular location">
    <subcellularLocation>
        <location evidence="7">Cell membrane</location>
    </subcellularLocation>
    <subcellularLocation>
        <location evidence="7">Bacterial flagellum basal body</location>
    </subcellularLocation>
</comment>
<organism evidence="8 9">
    <name type="scientific">Denitratisoma oestradiolicum</name>
    <dbReference type="NCBI Taxonomy" id="311182"/>
    <lineage>
        <taxon>Bacteria</taxon>
        <taxon>Pseudomonadati</taxon>
        <taxon>Pseudomonadota</taxon>
        <taxon>Betaproteobacteria</taxon>
        <taxon>Nitrosomonadales</taxon>
        <taxon>Sterolibacteriaceae</taxon>
        <taxon>Denitratisoma</taxon>
    </lineage>
</organism>
<dbReference type="AlphaFoldDB" id="A0A6S6Y507"/>
<dbReference type="EMBL" id="LR778301">
    <property type="protein sequence ID" value="CAB1370527.1"/>
    <property type="molecule type" value="Genomic_DNA"/>
</dbReference>
<keyword evidence="2 7" id="KW-0812">Transmembrane</keyword>
<dbReference type="PANTHER" id="PTHR38766">
    <property type="entry name" value="FLAGELLAR PROTEIN FLIO"/>
    <property type="match status" value="1"/>
</dbReference>
<keyword evidence="5 7" id="KW-0975">Bacterial flagellum</keyword>
<dbReference type="GO" id="GO:0044781">
    <property type="term" value="P:bacterial-type flagellum organization"/>
    <property type="evidence" value="ECO:0007669"/>
    <property type="project" value="UniProtKB-UniRule"/>
</dbReference>
<keyword evidence="1 7" id="KW-1003">Cell membrane</keyword>
<comment type="similarity">
    <text evidence="6 7">Belongs to the FliO/MopB family.</text>
</comment>
<proteinExistence type="inferred from homology"/>
<gene>
    <name evidence="8" type="ORF">DENOEST_3373</name>
</gene>
<evidence type="ECO:0000256" key="3">
    <source>
        <dbReference type="ARBA" id="ARBA00022989"/>
    </source>
</evidence>
<evidence type="ECO:0000256" key="6">
    <source>
        <dbReference type="ARBA" id="ARBA00037937"/>
    </source>
</evidence>
<evidence type="ECO:0000256" key="7">
    <source>
        <dbReference type="RuleBase" id="RU362064"/>
    </source>
</evidence>
<dbReference type="InterPro" id="IPR022781">
    <property type="entry name" value="Flagellar_biosynth_FliO"/>
</dbReference>
<dbReference type="InterPro" id="IPR052205">
    <property type="entry name" value="FliO/MopB"/>
</dbReference>
<feature type="transmembrane region" description="Helical" evidence="7">
    <location>
        <begin position="37"/>
        <end position="55"/>
    </location>
</feature>
<evidence type="ECO:0000256" key="1">
    <source>
        <dbReference type="ARBA" id="ARBA00022475"/>
    </source>
</evidence>
<keyword evidence="3 7" id="KW-1133">Transmembrane helix</keyword>
<accession>A0A6S6Y507</accession>
<protein>
    <recommendedName>
        <fullName evidence="7">Flagellar protein</fullName>
    </recommendedName>
</protein>
<dbReference type="OrthoDB" id="9182371at2"/>
<evidence type="ECO:0000313" key="8">
    <source>
        <dbReference type="EMBL" id="CAB1370527.1"/>
    </source>
</evidence>
<name>A0A6S6Y507_9PROT</name>
<keyword evidence="8" id="KW-0969">Cilium</keyword>
<dbReference type="KEGG" id="doe:DENOEST_3373"/>
<reference evidence="8 9" key="1">
    <citation type="submission" date="2020-03" db="EMBL/GenBank/DDBJ databases">
        <authorList>
            <consortium name="Genoscope - CEA"/>
            <person name="William W."/>
        </authorList>
    </citation>
    <scope>NUCLEOTIDE SEQUENCE [LARGE SCALE GENOMIC DNA]</scope>
    <source>
        <strain evidence="9">DSM 16959</strain>
    </source>
</reference>
<keyword evidence="8" id="KW-0966">Cell projection</keyword>
<evidence type="ECO:0000256" key="4">
    <source>
        <dbReference type="ARBA" id="ARBA00023136"/>
    </source>
</evidence>
<keyword evidence="4 7" id="KW-0472">Membrane</keyword>
<dbReference type="GO" id="GO:0009425">
    <property type="term" value="C:bacterial-type flagellum basal body"/>
    <property type="evidence" value="ECO:0007669"/>
    <property type="project" value="UniProtKB-SubCell"/>
</dbReference>
<evidence type="ECO:0000256" key="2">
    <source>
        <dbReference type="ARBA" id="ARBA00022692"/>
    </source>
</evidence>
<evidence type="ECO:0000313" key="9">
    <source>
        <dbReference type="Proteomes" id="UP000515733"/>
    </source>
</evidence>
<dbReference type="NCBIfam" id="TIGR03500">
    <property type="entry name" value="FliO_TIGR"/>
    <property type="match status" value="1"/>
</dbReference>
<dbReference type="Pfam" id="PF04347">
    <property type="entry name" value="FliO"/>
    <property type="match status" value="1"/>
</dbReference>
<sequence length="138" mass="14747">MRRYFPITALYLALLSPAAQAQNPPATPDLGTGLLQMVLGFSLILALLLGSLWLLKRLSAPQGAANRLLKVVAAIGVGPRERVVVVEVNEKWLVLGVAPGSITTLHELPRQVGAAQAPSPLPEFAARLKRILDRDNAS</sequence>
<dbReference type="GO" id="GO:0005886">
    <property type="term" value="C:plasma membrane"/>
    <property type="evidence" value="ECO:0007669"/>
    <property type="project" value="UniProtKB-SubCell"/>
</dbReference>
<dbReference type="Proteomes" id="UP000515733">
    <property type="component" value="Chromosome"/>
</dbReference>
<keyword evidence="9" id="KW-1185">Reference proteome</keyword>